<dbReference type="GO" id="GO:0016787">
    <property type="term" value="F:hydrolase activity"/>
    <property type="evidence" value="ECO:0007669"/>
    <property type="project" value="UniProtKB-KW"/>
</dbReference>
<keyword evidence="1 2" id="KW-0378">Hydrolase</keyword>
<dbReference type="Pfam" id="PF00702">
    <property type="entry name" value="Hydrolase"/>
    <property type="match status" value="1"/>
</dbReference>
<dbReference type="PANTHER" id="PTHR43316">
    <property type="entry name" value="HYDROLASE, HALOACID DELAHOGENASE-RELATED"/>
    <property type="match status" value="1"/>
</dbReference>
<organism evidence="2 3">
    <name type="scientific">Luedemannella helvata</name>
    <dbReference type="NCBI Taxonomy" id="349315"/>
    <lineage>
        <taxon>Bacteria</taxon>
        <taxon>Bacillati</taxon>
        <taxon>Actinomycetota</taxon>
        <taxon>Actinomycetes</taxon>
        <taxon>Micromonosporales</taxon>
        <taxon>Micromonosporaceae</taxon>
        <taxon>Luedemannella</taxon>
    </lineage>
</organism>
<accession>A0ABN2L3T9</accession>
<name>A0ABN2L3T9_9ACTN</name>
<evidence type="ECO:0000313" key="2">
    <source>
        <dbReference type="EMBL" id="GAA1773503.1"/>
    </source>
</evidence>
<comment type="caution">
    <text evidence="2">The sequence shown here is derived from an EMBL/GenBank/DDBJ whole genome shotgun (WGS) entry which is preliminary data.</text>
</comment>
<dbReference type="SFLD" id="SFLDG01129">
    <property type="entry name" value="C1.5:_HAD__Beta-PGM__Phosphata"/>
    <property type="match status" value="1"/>
</dbReference>
<dbReference type="InterPro" id="IPR023214">
    <property type="entry name" value="HAD_sf"/>
</dbReference>
<reference evidence="2 3" key="1">
    <citation type="journal article" date="2019" name="Int. J. Syst. Evol. Microbiol.">
        <title>The Global Catalogue of Microorganisms (GCM) 10K type strain sequencing project: providing services to taxonomists for standard genome sequencing and annotation.</title>
        <authorList>
            <consortium name="The Broad Institute Genomics Platform"/>
            <consortium name="The Broad Institute Genome Sequencing Center for Infectious Disease"/>
            <person name="Wu L."/>
            <person name="Ma J."/>
        </authorList>
    </citation>
    <scope>NUCLEOTIDE SEQUENCE [LARGE SCALE GENOMIC DNA]</scope>
    <source>
        <strain evidence="2 3">JCM 13249</strain>
    </source>
</reference>
<dbReference type="InterPro" id="IPR036412">
    <property type="entry name" value="HAD-like_sf"/>
</dbReference>
<keyword evidence="3" id="KW-1185">Reference proteome</keyword>
<gene>
    <name evidence="2" type="ORF">GCM10009681_51230</name>
</gene>
<dbReference type="RefSeq" id="WP_344087304.1">
    <property type="nucleotide sequence ID" value="NZ_BAAALS010000035.1"/>
</dbReference>
<dbReference type="EMBL" id="BAAALS010000035">
    <property type="protein sequence ID" value="GAA1773503.1"/>
    <property type="molecule type" value="Genomic_DNA"/>
</dbReference>
<dbReference type="InterPro" id="IPR051540">
    <property type="entry name" value="S-2-haloacid_dehalogenase"/>
</dbReference>
<dbReference type="SUPFAM" id="SSF56784">
    <property type="entry name" value="HAD-like"/>
    <property type="match status" value="1"/>
</dbReference>
<dbReference type="SFLD" id="SFLDS00003">
    <property type="entry name" value="Haloacid_Dehalogenase"/>
    <property type="match status" value="1"/>
</dbReference>
<proteinExistence type="predicted"/>
<dbReference type="Proteomes" id="UP001500655">
    <property type="component" value="Unassembled WGS sequence"/>
</dbReference>
<sequence>MPATRPDHPSGLVVVFDVDDTLYLERDYVRSGLDSLDRLVSAHWGRRGFGRAAWRCFLAGHRGDLIDRGLAALGIRPGPGEVARLVTAYREHRPRIALAPDAARALRRLSAAGATLAVVTDGPAASQEAKVRALGLDRACATVIVTDRYGPGFAKPHHRAFDEVMHRHEERRWCYVADNPAKDFAAPRALGWRTVRVRRPGGLHAHVPDQGDVDVTVADLAMLDAVLGDPVGGRR</sequence>
<dbReference type="Gene3D" id="3.40.50.1000">
    <property type="entry name" value="HAD superfamily/HAD-like"/>
    <property type="match status" value="1"/>
</dbReference>
<protein>
    <submittedName>
        <fullName evidence="2">HAD family hydrolase</fullName>
    </submittedName>
</protein>
<dbReference type="Gene3D" id="1.10.150.520">
    <property type="match status" value="1"/>
</dbReference>
<evidence type="ECO:0000313" key="3">
    <source>
        <dbReference type="Proteomes" id="UP001500655"/>
    </source>
</evidence>
<evidence type="ECO:0000256" key="1">
    <source>
        <dbReference type="ARBA" id="ARBA00022801"/>
    </source>
</evidence>